<dbReference type="PANTHER" id="PTHR47723">
    <property type="entry name" value="OS05G0353850 PROTEIN"/>
    <property type="match status" value="1"/>
</dbReference>
<dbReference type="GO" id="GO:0004523">
    <property type="term" value="F:RNA-DNA hybrid ribonuclease activity"/>
    <property type="evidence" value="ECO:0007669"/>
    <property type="project" value="InterPro"/>
</dbReference>
<proteinExistence type="predicted"/>
<organism evidence="2 3">
    <name type="scientific">Lithocarpus litseifolius</name>
    <dbReference type="NCBI Taxonomy" id="425828"/>
    <lineage>
        <taxon>Eukaryota</taxon>
        <taxon>Viridiplantae</taxon>
        <taxon>Streptophyta</taxon>
        <taxon>Embryophyta</taxon>
        <taxon>Tracheophyta</taxon>
        <taxon>Spermatophyta</taxon>
        <taxon>Magnoliopsida</taxon>
        <taxon>eudicotyledons</taxon>
        <taxon>Gunneridae</taxon>
        <taxon>Pentapetalae</taxon>
        <taxon>rosids</taxon>
        <taxon>fabids</taxon>
        <taxon>Fagales</taxon>
        <taxon>Fagaceae</taxon>
        <taxon>Lithocarpus</taxon>
    </lineage>
</organism>
<name>A0AAW2CRN5_9ROSI</name>
<dbReference type="Gene3D" id="3.30.420.10">
    <property type="entry name" value="Ribonuclease H-like superfamily/Ribonuclease H"/>
    <property type="match status" value="1"/>
</dbReference>
<evidence type="ECO:0000313" key="3">
    <source>
        <dbReference type="Proteomes" id="UP001459277"/>
    </source>
</evidence>
<sequence length="186" mass="20555">MSKRRIMKQIRWEKPSTSWRKLNVDGASMGNPGQAGGGSLLKDENWIGGFARRIGIANSFTAKLWALRDGLLLCPQLNVQAVIIELDAKTIIDALNFQGKSNVVVSSIMEDCRHLVTLIPQTIIRHVFREANRSANRLANLGLNLDADFTLFSSPPVDLFSCLEADSRGLYCNPGPIWNLGLLSSF</sequence>
<reference evidence="2 3" key="1">
    <citation type="submission" date="2024-01" db="EMBL/GenBank/DDBJ databases">
        <title>A telomere-to-telomere, gap-free genome of sweet tea (Lithocarpus litseifolius).</title>
        <authorList>
            <person name="Zhou J."/>
        </authorList>
    </citation>
    <scope>NUCLEOTIDE SEQUENCE [LARGE SCALE GENOMIC DNA]</scope>
    <source>
        <strain evidence="2">Zhou-2022a</strain>
        <tissue evidence="2">Leaf</tissue>
    </source>
</reference>
<keyword evidence="3" id="KW-1185">Reference proteome</keyword>
<dbReference type="Pfam" id="PF13456">
    <property type="entry name" value="RVT_3"/>
    <property type="match status" value="1"/>
</dbReference>
<dbReference type="EMBL" id="JAZDWU010000006">
    <property type="protein sequence ID" value="KAK9999409.1"/>
    <property type="molecule type" value="Genomic_DNA"/>
</dbReference>
<evidence type="ECO:0000259" key="1">
    <source>
        <dbReference type="Pfam" id="PF13456"/>
    </source>
</evidence>
<dbReference type="InterPro" id="IPR044730">
    <property type="entry name" value="RNase_H-like_dom_plant"/>
</dbReference>
<dbReference type="CDD" id="cd06222">
    <property type="entry name" value="RNase_H_like"/>
    <property type="match status" value="1"/>
</dbReference>
<protein>
    <recommendedName>
        <fullName evidence="1">RNase H type-1 domain-containing protein</fullName>
    </recommendedName>
</protein>
<dbReference type="InterPro" id="IPR036397">
    <property type="entry name" value="RNaseH_sf"/>
</dbReference>
<dbReference type="PANTHER" id="PTHR47723:SF20">
    <property type="entry name" value="RNASE H TYPE-1 DOMAIN-CONTAINING PROTEIN"/>
    <property type="match status" value="1"/>
</dbReference>
<evidence type="ECO:0000313" key="2">
    <source>
        <dbReference type="EMBL" id="KAK9999409.1"/>
    </source>
</evidence>
<accession>A0AAW2CRN5</accession>
<gene>
    <name evidence="2" type="ORF">SO802_019012</name>
</gene>
<dbReference type="InterPro" id="IPR053151">
    <property type="entry name" value="RNase_H-like"/>
</dbReference>
<comment type="caution">
    <text evidence="2">The sequence shown here is derived from an EMBL/GenBank/DDBJ whole genome shotgun (WGS) entry which is preliminary data.</text>
</comment>
<dbReference type="SUPFAM" id="SSF53098">
    <property type="entry name" value="Ribonuclease H-like"/>
    <property type="match status" value="1"/>
</dbReference>
<feature type="domain" description="RNase H type-1" evidence="1">
    <location>
        <begin position="23"/>
        <end position="141"/>
    </location>
</feature>
<dbReference type="GO" id="GO:0003676">
    <property type="term" value="F:nucleic acid binding"/>
    <property type="evidence" value="ECO:0007669"/>
    <property type="project" value="InterPro"/>
</dbReference>
<dbReference type="InterPro" id="IPR012337">
    <property type="entry name" value="RNaseH-like_sf"/>
</dbReference>
<dbReference type="Proteomes" id="UP001459277">
    <property type="component" value="Unassembled WGS sequence"/>
</dbReference>
<dbReference type="AlphaFoldDB" id="A0AAW2CRN5"/>
<dbReference type="InterPro" id="IPR002156">
    <property type="entry name" value="RNaseH_domain"/>
</dbReference>